<comment type="caution">
    <text evidence="3">The sequence shown here is derived from an EMBL/GenBank/DDBJ whole genome shotgun (WGS) entry which is preliminary data.</text>
</comment>
<evidence type="ECO:0000256" key="1">
    <source>
        <dbReference type="PROSITE-ProRule" id="PRU00024"/>
    </source>
</evidence>
<dbReference type="InterPro" id="IPR011042">
    <property type="entry name" value="6-blade_b-propeller_TolB-like"/>
</dbReference>
<dbReference type="PANTHER" id="PTHR25462:SF296">
    <property type="entry name" value="MEIOTIC P26, ISOFORM F"/>
    <property type="match status" value="1"/>
</dbReference>
<evidence type="ECO:0000313" key="3">
    <source>
        <dbReference type="EMBL" id="CAG2211228.1"/>
    </source>
</evidence>
<dbReference type="SUPFAM" id="SSF101898">
    <property type="entry name" value="NHL repeat"/>
    <property type="match status" value="1"/>
</dbReference>
<dbReference type="CDD" id="cd19757">
    <property type="entry name" value="Bbox1"/>
    <property type="match status" value="1"/>
</dbReference>
<dbReference type="Gene3D" id="3.30.160.60">
    <property type="entry name" value="Classic Zinc Finger"/>
    <property type="match status" value="1"/>
</dbReference>
<dbReference type="PANTHER" id="PTHR25462">
    <property type="entry name" value="BONUS, ISOFORM C-RELATED"/>
    <property type="match status" value="1"/>
</dbReference>
<gene>
    <name evidence="3" type="ORF">MEDL_25310</name>
</gene>
<dbReference type="Gene3D" id="2.120.10.30">
    <property type="entry name" value="TolB, C-terminal domain"/>
    <property type="match status" value="1"/>
</dbReference>
<keyword evidence="1" id="KW-0863">Zinc-finger</keyword>
<evidence type="ECO:0000313" key="4">
    <source>
        <dbReference type="Proteomes" id="UP000683360"/>
    </source>
</evidence>
<keyword evidence="4" id="KW-1185">Reference proteome</keyword>
<dbReference type="GO" id="GO:0008270">
    <property type="term" value="F:zinc ion binding"/>
    <property type="evidence" value="ECO:0007669"/>
    <property type="project" value="UniProtKB-KW"/>
</dbReference>
<dbReference type="OrthoDB" id="6040749at2759"/>
<organism evidence="3 4">
    <name type="scientific">Mytilus edulis</name>
    <name type="common">Blue mussel</name>
    <dbReference type="NCBI Taxonomy" id="6550"/>
    <lineage>
        <taxon>Eukaryota</taxon>
        <taxon>Metazoa</taxon>
        <taxon>Spiralia</taxon>
        <taxon>Lophotrochozoa</taxon>
        <taxon>Mollusca</taxon>
        <taxon>Bivalvia</taxon>
        <taxon>Autobranchia</taxon>
        <taxon>Pteriomorphia</taxon>
        <taxon>Mytilida</taxon>
        <taxon>Mytiloidea</taxon>
        <taxon>Mytilidae</taxon>
        <taxon>Mytilinae</taxon>
        <taxon>Mytilus</taxon>
    </lineage>
</organism>
<dbReference type="PROSITE" id="PS50119">
    <property type="entry name" value="ZF_BBOX"/>
    <property type="match status" value="1"/>
</dbReference>
<reference evidence="3" key="1">
    <citation type="submission" date="2021-03" db="EMBL/GenBank/DDBJ databases">
        <authorList>
            <person name="Bekaert M."/>
        </authorList>
    </citation>
    <scope>NUCLEOTIDE SEQUENCE</scope>
</reference>
<proteinExistence type="predicted"/>
<protein>
    <recommendedName>
        <fullName evidence="2">B box-type domain-containing protein</fullName>
    </recommendedName>
</protein>
<accession>A0A8S3RNW1</accession>
<keyword evidence="1" id="KW-0862">Zinc</keyword>
<keyword evidence="1" id="KW-0479">Metal-binding</keyword>
<name>A0A8S3RNW1_MYTED</name>
<dbReference type="EMBL" id="CAJPWZ010001257">
    <property type="protein sequence ID" value="CAG2211228.1"/>
    <property type="molecule type" value="Genomic_DNA"/>
</dbReference>
<dbReference type="InterPro" id="IPR047153">
    <property type="entry name" value="TRIM45/56/19-like"/>
</dbReference>
<dbReference type="Proteomes" id="UP000683360">
    <property type="component" value="Unassembled WGS sequence"/>
</dbReference>
<dbReference type="InterPro" id="IPR000315">
    <property type="entry name" value="Znf_B-box"/>
</dbReference>
<sequence length="583" mass="67032">MGNNGALVPFRKRYRSLDERMAEKVIVCDACKIELKISKPSDAPITLCLDCNLYFCKPCADHHSKFPLFANHSIIPSESIFEFPFDLMFRAMTCNAHSDKLKEYYCPFHCEAFCFSCLIESHRLCDFRKLKDVTGNVRLSHVFTDLRNRIGSKYDSIKNLLRTKTANIEGLLIEKIKFEIKLKSFISEVNQWVSDITHQHELLFHFVTENLTRELNELHMHETELLKHKEDLDHISTKCSEDKIFLSIFEIENALRNQDLVIKHIESNCVDIRISDEVAFESLLHQLKEVKINLFQTTLNIDIPQLTPAQLILQPELHGIHDAPRLHLRMDIAFQEIDSQDGLIRNFTTFQNGQIIAVDEKHDCLVEFNKEGILERNVKMQSKYFGITKITQDIFAVTDSENDSVEIYDKHTMNLIKHVYTVEKCSGIAKYSDNSIVVGCNSTGIRIIDSTGNNIAYNCPNKLMQLNQTLLLTVDDECRIFCSLTKDNSVIALDSTGKLMFTFRSEKLKGPYGITVDRGNNILVAGSDSNNIVWIRRDGKKCKELLTTRDGIWCPYGIEYNKQLNILVICNCRGSKISIYEYL</sequence>
<feature type="domain" description="B box-type" evidence="2">
    <location>
        <begin position="23"/>
        <end position="77"/>
    </location>
</feature>
<dbReference type="AlphaFoldDB" id="A0A8S3RNW1"/>
<evidence type="ECO:0000259" key="2">
    <source>
        <dbReference type="PROSITE" id="PS50119"/>
    </source>
</evidence>